<keyword evidence="1" id="KW-1133">Transmembrane helix</keyword>
<evidence type="ECO:0000313" key="2">
    <source>
        <dbReference type="EMBL" id="KAA3760324.1"/>
    </source>
</evidence>
<proteinExistence type="predicted"/>
<reference evidence="2 3" key="1">
    <citation type="journal article" date="2019" name="Nat. Med.">
        <title>A library of human gut bacterial isolates paired with longitudinal multiomics data enables mechanistic microbiome research.</title>
        <authorList>
            <person name="Poyet M."/>
            <person name="Groussin M."/>
            <person name="Gibbons S.M."/>
            <person name="Avila-Pacheco J."/>
            <person name="Jiang X."/>
            <person name="Kearney S.M."/>
            <person name="Perrotta A.R."/>
            <person name="Berdy B."/>
            <person name="Zhao S."/>
            <person name="Lieberman T.D."/>
            <person name="Swanson P.K."/>
            <person name="Smith M."/>
            <person name="Roesemann S."/>
            <person name="Alexander J.E."/>
            <person name="Rich S.A."/>
            <person name="Livny J."/>
            <person name="Vlamakis H."/>
            <person name="Clish C."/>
            <person name="Bullock K."/>
            <person name="Deik A."/>
            <person name="Scott J."/>
            <person name="Pierce K.A."/>
            <person name="Xavier R.J."/>
            <person name="Alm E.J."/>
        </authorList>
    </citation>
    <scope>NUCLEOTIDE SEQUENCE [LARGE SCALE GENOMIC DNA]</scope>
    <source>
        <strain evidence="2 3">BIOML-A10</strain>
    </source>
</reference>
<sequence>MRMYKLIINLLFIIAFIVVIWINFFEDLYITTTFFKNADKFNRLVENISMAYITSYIFYIVIYVFKSKQDERVILPFIADYVFVAMNNCVYFCYSMRSKSGLEYFPFETSIYDRNTKIYPNEEELKIICSKINPNEIDKDKPVLPGFTPIPHFFGVMIKYVHSIDYFIKIVLEKSAFLDVELLRILTDIQTHGFHQEMMSYDKSMLLTAKHRHDNLMIYKDSLRTYFELFIKLEKYSKDHLKQYVERESLKVKSINK</sequence>
<comment type="caution">
    <text evidence="2">The sequence shown here is derived from an EMBL/GenBank/DDBJ whole genome shotgun (WGS) entry which is preliminary data.</text>
</comment>
<keyword evidence="1" id="KW-0812">Transmembrane</keyword>
<feature type="transmembrane region" description="Helical" evidence="1">
    <location>
        <begin position="74"/>
        <end position="94"/>
    </location>
</feature>
<dbReference type="Proteomes" id="UP000422221">
    <property type="component" value="Unassembled WGS sequence"/>
</dbReference>
<accession>A0A7J4XEX0</accession>
<organism evidence="2 3">
    <name type="scientific">Bacteroides salyersiae</name>
    <dbReference type="NCBI Taxonomy" id="291644"/>
    <lineage>
        <taxon>Bacteria</taxon>
        <taxon>Pseudomonadati</taxon>
        <taxon>Bacteroidota</taxon>
        <taxon>Bacteroidia</taxon>
        <taxon>Bacteroidales</taxon>
        <taxon>Bacteroidaceae</taxon>
        <taxon>Bacteroides</taxon>
    </lineage>
</organism>
<feature type="transmembrane region" description="Helical" evidence="1">
    <location>
        <begin position="6"/>
        <end position="24"/>
    </location>
</feature>
<gene>
    <name evidence="2" type="ORF">F3F73_18305</name>
</gene>
<protein>
    <submittedName>
        <fullName evidence="2">Uncharacterized protein</fullName>
    </submittedName>
</protein>
<evidence type="ECO:0000256" key="1">
    <source>
        <dbReference type="SAM" id="Phobius"/>
    </source>
</evidence>
<name>A0A7J4XEX0_9BACE</name>
<dbReference type="EMBL" id="VWMK01000020">
    <property type="protein sequence ID" value="KAA3760324.1"/>
    <property type="molecule type" value="Genomic_DNA"/>
</dbReference>
<dbReference type="RefSeq" id="WP_009000825.1">
    <property type="nucleotide sequence ID" value="NZ_JADNPJ010000022.1"/>
</dbReference>
<feature type="transmembrane region" description="Helical" evidence="1">
    <location>
        <begin position="44"/>
        <end position="62"/>
    </location>
</feature>
<evidence type="ECO:0000313" key="3">
    <source>
        <dbReference type="Proteomes" id="UP000422221"/>
    </source>
</evidence>
<dbReference type="AlphaFoldDB" id="A0A7J4XEX0"/>
<keyword evidence="1" id="KW-0472">Membrane</keyword>